<dbReference type="OMA" id="MYRRATM"/>
<dbReference type="PANTHER" id="PTHR33927:SF5">
    <property type="entry name" value="ENZYME, PUTATIVE (AFU_ORTHOLOGUE AFUA_8G01222)-RELATED"/>
    <property type="match status" value="1"/>
</dbReference>
<dbReference type="InterPro" id="IPR052979">
    <property type="entry name" value="Adenylate-forming_domain"/>
</dbReference>
<evidence type="ECO:0008006" key="4">
    <source>
        <dbReference type="Google" id="ProtNLM"/>
    </source>
</evidence>
<keyword evidence="1" id="KW-0472">Membrane</keyword>
<feature type="transmembrane region" description="Helical" evidence="1">
    <location>
        <begin position="55"/>
        <end position="72"/>
    </location>
</feature>
<dbReference type="AlphaFoldDB" id="A0A0D2LPE2"/>
<keyword evidence="1" id="KW-1133">Transmembrane helix</keyword>
<feature type="transmembrane region" description="Helical" evidence="1">
    <location>
        <begin position="165"/>
        <end position="184"/>
    </location>
</feature>
<evidence type="ECO:0000256" key="1">
    <source>
        <dbReference type="SAM" id="Phobius"/>
    </source>
</evidence>
<dbReference type="OrthoDB" id="3142841at2759"/>
<organism evidence="2 3">
    <name type="scientific">Hypholoma sublateritium (strain FD-334 SS-4)</name>
    <dbReference type="NCBI Taxonomy" id="945553"/>
    <lineage>
        <taxon>Eukaryota</taxon>
        <taxon>Fungi</taxon>
        <taxon>Dikarya</taxon>
        <taxon>Basidiomycota</taxon>
        <taxon>Agaricomycotina</taxon>
        <taxon>Agaricomycetes</taxon>
        <taxon>Agaricomycetidae</taxon>
        <taxon>Agaricales</taxon>
        <taxon>Agaricineae</taxon>
        <taxon>Strophariaceae</taxon>
        <taxon>Hypholoma</taxon>
    </lineage>
</organism>
<keyword evidence="1" id="KW-0812">Transmembrane</keyword>
<dbReference type="PANTHER" id="PTHR33927">
    <property type="entry name" value="TRANSMEMBRANE PROTEIN"/>
    <property type="match status" value="1"/>
</dbReference>
<dbReference type="Proteomes" id="UP000054270">
    <property type="component" value="Unassembled WGS sequence"/>
</dbReference>
<protein>
    <recommendedName>
        <fullName evidence="4">AMP-dependent synthetase/ligase domain-containing protein</fullName>
    </recommendedName>
</protein>
<proteinExistence type="predicted"/>
<dbReference type="SUPFAM" id="SSF52343">
    <property type="entry name" value="Ferredoxin reductase-like, C-terminal NADP-linked domain"/>
    <property type="match status" value="1"/>
</dbReference>
<accession>A0A0D2LPE2</accession>
<name>A0A0D2LPE2_HYPSF</name>
<dbReference type="STRING" id="945553.A0A0D2LPE2"/>
<reference evidence="3" key="1">
    <citation type="submission" date="2014-04" db="EMBL/GenBank/DDBJ databases">
        <title>Evolutionary Origins and Diversification of the Mycorrhizal Mutualists.</title>
        <authorList>
            <consortium name="DOE Joint Genome Institute"/>
            <consortium name="Mycorrhizal Genomics Consortium"/>
            <person name="Kohler A."/>
            <person name="Kuo A."/>
            <person name="Nagy L.G."/>
            <person name="Floudas D."/>
            <person name="Copeland A."/>
            <person name="Barry K.W."/>
            <person name="Cichocki N."/>
            <person name="Veneault-Fourrey C."/>
            <person name="LaButti K."/>
            <person name="Lindquist E.A."/>
            <person name="Lipzen A."/>
            <person name="Lundell T."/>
            <person name="Morin E."/>
            <person name="Murat C."/>
            <person name="Riley R."/>
            <person name="Ohm R."/>
            <person name="Sun H."/>
            <person name="Tunlid A."/>
            <person name="Henrissat B."/>
            <person name="Grigoriev I.V."/>
            <person name="Hibbett D.S."/>
            <person name="Martin F."/>
        </authorList>
    </citation>
    <scope>NUCLEOTIDE SEQUENCE [LARGE SCALE GENOMIC DNA]</scope>
    <source>
        <strain evidence="3">FD-334 SS-4</strain>
    </source>
</reference>
<dbReference type="EMBL" id="KN817518">
    <property type="protein sequence ID" value="KJA30002.1"/>
    <property type="molecule type" value="Genomic_DNA"/>
</dbReference>
<evidence type="ECO:0000313" key="2">
    <source>
        <dbReference type="EMBL" id="KJA30002.1"/>
    </source>
</evidence>
<feature type="transmembrane region" description="Helical" evidence="1">
    <location>
        <begin position="242"/>
        <end position="259"/>
    </location>
</feature>
<feature type="transmembrane region" description="Helical" evidence="1">
    <location>
        <begin position="204"/>
        <end position="221"/>
    </location>
</feature>
<feature type="transmembrane region" description="Helical" evidence="1">
    <location>
        <begin position="128"/>
        <end position="153"/>
    </location>
</feature>
<sequence length="469" mass="53249">MDTRQISNLDFEKTADSEESSIVETKPKVFEVPQKNGNKAIRFLQYTAFSTYRKIFTVIFLANLAAFIAIIVRKHGNPKATDIATAVAANAMVSVLFRQENFVNIIYEIFTRAPRSLPLWIRKDFAKVYHYGGAHSGTGVASVVWVTLYVAIITKDFIMNPDESSRALIATSYILLSAFLFIVIAAHPTFRHTFHDYYEATHRFAGWTVVVVFWTSFMVAANEERKIQHIPLGLYIAKTPTFWFLCVITFCIILTWLRLRSREVFPEVLSEHAIRLHFKYRPLEAFYGVRVSTKPLTEWHAFATIPDSDENGKITGYSFVVSNAGDWTNNIIRNPPTRLWIRSDPLFGLLVTARLFKRFVIVATGSGIGPFLSLLHADLAPCRILWSTQKPEVTFGQTIIDTVLKADSKAVIWNTRERGRPDMIQLTHQLVRESDAEAVFIISNPKVTRLVVYGMETRGVACYGAIFDS</sequence>
<dbReference type="InterPro" id="IPR039261">
    <property type="entry name" value="FNR_nucleotide-bd"/>
</dbReference>
<evidence type="ECO:0000313" key="3">
    <source>
        <dbReference type="Proteomes" id="UP000054270"/>
    </source>
</evidence>
<gene>
    <name evidence="2" type="ORF">HYPSUDRAFT_1062591</name>
</gene>
<keyword evidence="3" id="KW-1185">Reference proteome</keyword>